<proteinExistence type="predicted"/>
<name>A0A256G4Q4_9HYPH</name>
<keyword evidence="3" id="KW-1185">Reference proteome</keyword>
<dbReference type="SUPFAM" id="SSF46785">
    <property type="entry name" value="Winged helix' DNA-binding domain"/>
    <property type="match status" value="1"/>
</dbReference>
<accession>A0A256G4Q4</accession>
<gene>
    <name evidence="2" type="ORF">CEV33_4737</name>
</gene>
<dbReference type="InterPro" id="IPR005090">
    <property type="entry name" value="RepC_N"/>
</dbReference>
<feature type="non-terminal residue" evidence="2">
    <location>
        <position position="104"/>
    </location>
</feature>
<dbReference type="InterPro" id="IPR036390">
    <property type="entry name" value="WH_DNA-bd_sf"/>
</dbReference>
<evidence type="ECO:0000259" key="1">
    <source>
        <dbReference type="Pfam" id="PF03428"/>
    </source>
</evidence>
<comment type="caution">
    <text evidence="2">The sequence shown here is derived from an EMBL/GenBank/DDBJ whole genome shotgun (WGS) entry which is preliminary data.</text>
</comment>
<organism evidence="2 3">
    <name type="scientific">Brucella grignonensis</name>
    <dbReference type="NCBI Taxonomy" id="94627"/>
    <lineage>
        <taxon>Bacteria</taxon>
        <taxon>Pseudomonadati</taxon>
        <taxon>Pseudomonadota</taxon>
        <taxon>Alphaproteobacteria</taxon>
        <taxon>Hyphomicrobiales</taxon>
        <taxon>Brucellaceae</taxon>
        <taxon>Brucella/Ochrobactrum group</taxon>
        <taxon>Brucella</taxon>
    </lineage>
</organism>
<protein>
    <submittedName>
        <fullName evidence="2">Bacterial regulatory, arsR family protein</fullName>
    </submittedName>
</protein>
<evidence type="ECO:0000313" key="2">
    <source>
        <dbReference type="EMBL" id="OYR21661.1"/>
    </source>
</evidence>
<sequence length="104" mass="11159">MKRIEALQLAKRAAAALGLKAAKIAMIDKLFGYSPAADWTSKDSSPIVWPSNEALARQLGLSISTARHHLRGLAAAGLIAHASHPTYQRRGVRDDQGKIVEAFG</sequence>
<dbReference type="Gene3D" id="1.10.10.10">
    <property type="entry name" value="Winged helix-like DNA-binding domain superfamily/Winged helix DNA-binding domain"/>
    <property type="match status" value="1"/>
</dbReference>
<dbReference type="Pfam" id="PF03428">
    <property type="entry name" value="RP-C"/>
    <property type="match status" value="1"/>
</dbReference>
<evidence type="ECO:0000313" key="3">
    <source>
        <dbReference type="Proteomes" id="UP000216478"/>
    </source>
</evidence>
<dbReference type="AlphaFoldDB" id="A0A256G4Q4"/>
<feature type="domain" description="Plasmid replication protein C N-terminal" evidence="1">
    <location>
        <begin position="2"/>
        <end position="104"/>
    </location>
</feature>
<dbReference type="Proteomes" id="UP000216478">
    <property type="component" value="Unassembled WGS sequence"/>
</dbReference>
<dbReference type="RefSeq" id="WP_235818328.1">
    <property type="nucleotide sequence ID" value="NZ_NNRL01000082.1"/>
</dbReference>
<dbReference type="InterPro" id="IPR036388">
    <property type="entry name" value="WH-like_DNA-bd_sf"/>
</dbReference>
<dbReference type="EMBL" id="NNRL01000082">
    <property type="protein sequence ID" value="OYR21661.1"/>
    <property type="molecule type" value="Genomic_DNA"/>
</dbReference>
<reference evidence="2 3" key="1">
    <citation type="submission" date="2017-07" db="EMBL/GenBank/DDBJ databases">
        <title>Phylogenetic study on the rhizospheric bacterium Ochrobactrum sp. A44.</title>
        <authorList>
            <person name="Krzyzanowska D.M."/>
            <person name="Ossowicki A."/>
            <person name="Rajewska M."/>
            <person name="Maciag T."/>
            <person name="Kaczynski Z."/>
            <person name="Czerwicka M."/>
            <person name="Jafra S."/>
        </authorList>
    </citation>
    <scope>NUCLEOTIDE SEQUENCE [LARGE SCALE GENOMIC DNA]</scope>
    <source>
        <strain evidence="2 3">OgA9a</strain>
    </source>
</reference>